<dbReference type="Proteomes" id="UP000078272">
    <property type="component" value="Unassembled WGS sequence"/>
</dbReference>
<dbReference type="InterPro" id="IPR003010">
    <property type="entry name" value="C-N_Hydrolase"/>
</dbReference>
<dbReference type="PANTHER" id="PTHR23088:SF27">
    <property type="entry name" value="DEAMINATED GLUTATHIONE AMIDASE"/>
    <property type="match status" value="1"/>
</dbReference>
<keyword evidence="7" id="KW-1185">Reference proteome</keyword>
<dbReference type="InterPro" id="IPR036526">
    <property type="entry name" value="C-N_Hydrolase_sf"/>
</dbReference>
<dbReference type="EMBL" id="LDPZ01000021">
    <property type="protein sequence ID" value="KTQ95585.1"/>
    <property type="molecule type" value="Genomic_DNA"/>
</dbReference>
<proteinExistence type="inferred from homology"/>
<gene>
    <name evidence="4" type="ORF">NS226_10540</name>
    <name evidence="5" type="ORF">NS365_18325</name>
</gene>
<dbReference type="GO" id="GO:0016811">
    <property type="term" value="F:hydrolase activity, acting on carbon-nitrogen (but not peptide) bonds, in linear amides"/>
    <property type="evidence" value="ECO:0007669"/>
    <property type="project" value="InterPro"/>
</dbReference>
<organism evidence="4 6">
    <name type="scientific">Aureimonas ureilytica</name>
    <dbReference type="NCBI Taxonomy" id="401562"/>
    <lineage>
        <taxon>Bacteria</taxon>
        <taxon>Pseudomonadati</taxon>
        <taxon>Pseudomonadota</taxon>
        <taxon>Alphaproteobacteria</taxon>
        <taxon>Hyphomicrobiales</taxon>
        <taxon>Aurantimonadaceae</taxon>
        <taxon>Aureimonas</taxon>
    </lineage>
</organism>
<evidence type="ECO:0000313" key="7">
    <source>
        <dbReference type="Proteomes" id="UP000078529"/>
    </source>
</evidence>
<evidence type="ECO:0000313" key="5">
    <source>
        <dbReference type="EMBL" id="KTR03547.1"/>
    </source>
</evidence>
<dbReference type="EMBL" id="LDQA01000052">
    <property type="protein sequence ID" value="KTR03547.1"/>
    <property type="molecule type" value="Genomic_DNA"/>
</dbReference>
<dbReference type="Pfam" id="PF00795">
    <property type="entry name" value="CN_hydrolase"/>
    <property type="match status" value="1"/>
</dbReference>
<comment type="similarity">
    <text evidence="1">Belongs to the carbon-nitrogen hydrolase superfamily. NIT1/NIT2 family.</text>
</comment>
<dbReference type="PANTHER" id="PTHR23088">
    <property type="entry name" value="NITRILASE-RELATED"/>
    <property type="match status" value="1"/>
</dbReference>
<evidence type="ECO:0000313" key="4">
    <source>
        <dbReference type="EMBL" id="KTQ95585.1"/>
    </source>
</evidence>
<dbReference type="Gene3D" id="3.60.110.10">
    <property type="entry name" value="Carbon-nitrogen hydrolase"/>
    <property type="match status" value="1"/>
</dbReference>
<comment type="caution">
    <text evidence="4">The sequence shown here is derived from an EMBL/GenBank/DDBJ whole genome shotgun (WGS) entry which is preliminary data.</text>
</comment>
<evidence type="ECO:0000256" key="2">
    <source>
        <dbReference type="ARBA" id="ARBA00022801"/>
    </source>
</evidence>
<dbReference type="PROSITE" id="PS50263">
    <property type="entry name" value="CN_HYDROLASE"/>
    <property type="match status" value="1"/>
</dbReference>
<keyword evidence="2 4" id="KW-0378">Hydrolase</keyword>
<evidence type="ECO:0000313" key="6">
    <source>
        <dbReference type="Proteomes" id="UP000078272"/>
    </source>
</evidence>
<name>A0A175R8N9_9HYPH</name>
<dbReference type="Proteomes" id="UP000078529">
    <property type="component" value="Unassembled WGS sequence"/>
</dbReference>
<dbReference type="CDD" id="cd07572">
    <property type="entry name" value="nit"/>
    <property type="match status" value="1"/>
</dbReference>
<dbReference type="InterPro" id="IPR045254">
    <property type="entry name" value="Nit1/2_C-N_Hydrolase"/>
</dbReference>
<protein>
    <submittedName>
        <fullName evidence="4">Carbon-nitrogen hydrolase</fullName>
    </submittedName>
</protein>
<sequence>MNSQGDKAANMAAASAFVENAVRTDKPDLVVLPEYWNFLGATPVAMQAAAETIPDGESYRLMADLARRLKVAIHGGSIAEKDGNAFYNTTIVFGPDGGELARYRKIHLFDVETADGIVYRESDSVARGEEVVTYQLGGVTMGCAICYDIRFPELFRKLRDRGADVIVLPAAFTLMTGKDHWEVLARARAIETQTWMLAVGQTGTHAGGQKWCWGHSMAIDPWGHVAAQCSDGVGFTSARLDLAYAAKVRADIPVATHHVLD</sequence>
<dbReference type="PROSITE" id="PS01227">
    <property type="entry name" value="UPF0012"/>
    <property type="match status" value="1"/>
</dbReference>
<dbReference type="InterPro" id="IPR001110">
    <property type="entry name" value="UPF0012_CS"/>
</dbReference>
<feature type="domain" description="CN hydrolase" evidence="3">
    <location>
        <begin position="1"/>
        <end position="242"/>
    </location>
</feature>
<evidence type="ECO:0000256" key="1">
    <source>
        <dbReference type="ARBA" id="ARBA00010613"/>
    </source>
</evidence>
<dbReference type="PATRIC" id="fig|401562.3.peg.1599"/>
<evidence type="ECO:0000259" key="3">
    <source>
        <dbReference type="PROSITE" id="PS50263"/>
    </source>
</evidence>
<dbReference type="STRING" id="401562.NS365_18325"/>
<reference evidence="6 7" key="1">
    <citation type="journal article" date="2016" name="Front. Microbiol.">
        <title>Genomic Resource of Rice Seed Associated Bacteria.</title>
        <authorList>
            <person name="Midha S."/>
            <person name="Bansal K."/>
            <person name="Sharma S."/>
            <person name="Kumar N."/>
            <person name="Patil P.P."/>
            <person name="Chaudhry V."/>
            <person name="Patil P.B."/>
        </authorList>
    </citation>
    <scope>NUCLEOTIDE SEQUENCE [LARGE SCALE GENOMIC DNA]</scope>
    <source>
        <strain evidence="4 6">NS226</strain>
        <strain evidence="5 7">NS365</strain>
    </source>
</reference>
<dbReference type="SUPFAM" id="SSF56317">
    <property type="entry name" value="Carbon-nitrogen hydrolase"/>
    <property type="match status" value="1"/>
</dbReference>
<accession>A0A175R8N9</accession>
<dbReference type="AlphaFoldDB" id="A0A175R8N9"/>